<evidence type="ECO:0000256" key="30">
    <source>
        <dbReference type="ARBA" id="ARBA00031794"/>
    </source>
</evidence>
<dbReference type="GO" id="GO:0020037">
    <property type="term" value="F:heme binding"/>
    <property type="evidence" value="ECO:0007669"/>
    <property type="project" value="InterPro"/>
</dbReference>
<dbReference type="GO" id="GO:0005789">
    <property type="term" value="C:endoplasmic reticulum membrane"/>
    <property type="evidence" value="ECO:0007669"/>
    <property type="project" value="UniProtKB-SubCell"/>
</dbReference>
<dbReference type="Gene3D" id="1.10.640.10">
    <property type="entry name" value="Haem peroxidase domain superfamily, animal type"/>
    <property type="match status" value="1"/>
</dbReference>
<comment type="similarity">
    <text evidence="6">Belongs to the prostaglandin G/H synthase family.</text>
</comment>
<evidence type="ECO:0000256" key="35">
    <source>
        <dbReference type="ARBA" id="ARBA00036409"/>
    </source>
</evidence>
<name>A0A8C0C7P1_BALMU</name>
<comment type="cofactor">
    <cofactor evidence="2">
        <name>heme b</name>
        <dbReference type="ChEBI" id="CHEBI:60344"/>
    </cofactor>
</comment>
<comment type="pathway">
    <text evidence="5">Lipid metabolism; prostaglandin biosynthesis.</text>
</comment>
<evidence type="ECO:0000256" key="8">
    <source>
        <dbReference type="ARBA" id="ARBA00012440"/>
    </source>
</evidence>
<evidence type="ECO:0000256" key="37">
    <source>
        <dbReference type="ARBA" id="ARBA00048310"/>
    </source>
</evidence>
<dbReference type="CDD" id="cd09816">
    <property type="entry name" value="prostaglandin_endoperoxide_synthase"/>
    <property type="match status" value="1"/>
</dbReference>
<feature type="binding site" description="axial binding residue" evidence="39">
    <location>
        <position position="339"/>
    </location>
    <ligand>
        <name>heme b</name>
        <dbReference type="ChEBI" id="CHEBI:60344"/>
    </ligand>
    <ligandPart>
        <name>Fe</name>
        <dbReference type="ChEBI" id="CHEBI:18248"/>
    </ligandPart>
</feature>
<evidence type="ECO:0000256" key="22">
    <source>
        <dbReference type="ARBA" id="ARBA00023002"/>
    </source>
</evidence>
<dbReference type="GO" id="GO:0019371">
    <property type="term" value="P:cyclooxygenase pathway"/>
    <property type="evidence" value="ECO:0007669"/>
    <property type="project" value="TreeGrafter"/>
</dbReference>
<evidence type="ECO:0000256" key="6">
    <source>
        <dbReference type="ARBA" id="ARBA00008928"/>
    </source>
</evidence>
<gene>
    <name evidence="44" type="primary">PTGS1</name>
</gene>
<dbReference type="GeneTree" id="ENSGT00390000010743"/>
<evidence type="ECO:0000256" key="19">
    <source>
        <dbReference type="ARBA" id="ARBA00022832"/>
    </source>
</evidence>
<evidence type="ECO:0000256" key="3">
    <source>
        <dbReference type="ARBA" id="ARBA00004524"/>
    </source>
</evidence>
<keyword evidence="21" id="KW-0223">Dioxygenase</keyword>
<keyword evidence="10" id="KW-0644">Prostaglandin metabolism</keyword>
<keyword evidence="28" id="KW-0325">Glycoprotein</keyword>
<evidence type="ECO:0000256" key="36">
    <source>
        <dbReference type="ARBA" id="ARBA00047673"/>
    </source>
</evidence>
<evidence type="ECO:0000256" key="40">
    <source>
        <dbReference type="PROSITE-ProRule" id="PRU00076"/>
    </source>
</evidence>
<dbReference type="InterPro" id="IPR037120">
    <property type="entry name" value="Haem_peroxidase_sf_animal"/>
</dbReference>
<keyword evidence="15 39" id="KW-0349">Heme</keyword>
<evidence type="ECO:0000256" key="27">
    <source>
        <dbReference type="ARBA" id="ARBA00023160"/>
    </source>
</evidence>
<dbReference type="GlyCosmos" id="A0A8C0C7P1">
    <property type="glycosylation" value="2 sites, No reported glycans"/>
</dbReference>
<dbReference type="PANTHER" id="PTHR11903">
    <property type="entry name" value="PROSTAGLANDIN G/H SYNTHASE"/>
    <property type="match status" value="1"/>
</dbReference>
<evidence type="ECO:0000256" key="13">
    <source>
        <dbReference type="ARBA" id="ARBA00022559"/>
    </source>
</evidence>
<dbReference type="PROSITE" id="PS50292">
    <property type="entry name" value="PEROXIDASE_3"/>
    <property type="match status" value="1"/>
</dbReference>
<evidence type="ECO:0000256" key="15">
    <source>
        <dbReference type="ARBA" id="ARBA00022617"/>
    </source>
</evidence>
<dbReference type="GO" id="GO:0016702">
    <property type="term" value="F:oxidoreductase activity, acting on single donors with incorporation of molecular oxygen, incorporation of two atoms of oxygen"/>
    <property type="evidence" value="ECO:0007669"/>
    <property type="project" value="TreeGrafter"/>
</dbReference>
<evidence type="ECO:0000256" key="12">
    <source>
        <dbReference type="ARBA" id="ARBA00022536"/>
    </source>
</evidence>
<evidence type="ECO:0000256" key="26">
    <source>
        <dbReference type="ARBA" id="ARBA00023157"/>
    </source>
</evidence>
<keyword evidence="11" id="KW-0444">Lipid biosynthesis</keyword>
<feature type="active site" description="Proton acceptor" evidence="38">
    <location>
        <position position="158"/>
    </location>
</feature>
<evidence type="ECO:0000256" key="23">
    <source>
        <dbReference type="ARBA" id="ARBA00023004"/>
    </source>
</evidence>
<dbReference type="Ensembl" id="ENSBMST00010002649.1">
    <property type="protein sequence ID" value="ENSBMSP00010002395.1"/>
    <property type="gene ID" value="ENSBMSG00010001760.1"/>
</dbReference>
<dbReference type="GO" id="GO:0004666">
    <property type="term" value="F:prostaglandin-endoperoxide synthase activity"/>
    <property type="evidence" value="ECO:0007669"/>
    <property type="project" value="UniProtKB-EC"/>
</dbReference>
<accession>A0A8C0C7P1</accession>
<dbReference type="FunFam" id="2.10.25.10:FF:000235">
    <property type="entry name" value="Prostaglandin G/H synthase 2"/>
    <property type="match status" value="1"/>
</dbReference>
<evidence type="ECO:0000259" key="43">
    <source>
        <dbReference type="PROSITE" id="PS50026"/>
    </source>
</evidence>
<keyword evidence="22" id="KW-0560">Oxidoreductase</keyword>
<comment type="catalytic activity">
    <reaction evidence="32">
        <text>(9Z,12Z)-octadecadienoate + AH2 + O2 = (9S)-hydroxy-(10E,12Z)-octadecadienoate + A + H2O</text>
        <dbReference type="Rhea" id="RHEA:75459"/>
        <dbReference type="ChEBI" id="CHEBI:13193"/>
        <dbReference type="ChEBI" id="CHEBI:15377"/>
        <dbReference type="ChEBI" id="CHEBI:15379"/>
        <dbReference type="ChEBI" id="CHEBI:17499"/>
        <dbReference type="ChEBI" id="CHEBI:30245"/>
        <dbReference type="ChEBI" id="CHEBI:77852"/>
    </reaction>
    <physiologicalReaction direction="left-to-right" evidence="32">
        <dbReference type="Rhea" id="RHEA:75460"/>
    </physiologicalReaction>
</comment>
<feature type="chain" id="PRO_5034244586" description="Prostaglandin G/H synthase 1" evidence="42">
    <location>
        <begin position="24"/>
        <end position="551"/>
    </location>
</feature>
<keyword evidence="14" id="KW-0643">Prostaglandin biosynthesis</keyword>
<dbReference type="CDD" id="cd00054">
    <property type="entry name" value="EGF_CA"/>
    <property type="match status" value="1"/>
</dbReference>
<comment type="catalytic activity">
    <reaction evidence="37">
        <text>prostaglandin G2 + AH2 = prostaglandin H2 + A + H2O</text>
        <dbReference type="Rhea" id="RHEA:42600"/>
        <dbReference type="ChEBI" id="CHEBI:13193"/>
        <dbReference type="ChEBI" id="CHEBI:15377"/>
        <dbReference type="ChEBI" id="CHEBI:17499"/>
        <dbReference type="ChEBI" id="CHEBI:57405"/>
        <dbReference type="ChEBI" id="CHEBI:82629"/>
    </reaction>
    <physiologicalReaction direction="left-to-right" evidence="37">
        <dbReference type="Rhea" id="RHEA:42601"/>
    </physiologicalReaction>
</comment>
<keyword evidence="16 39" id="KW-0479">Metal-binding</keyword>
<dbReference type="InterPro" id="IPR000742">
    <property type="entry name" value="EGF"/>
</dbReference>
<keyword evidence="25" id="KW-0472">Membrane</keyword>
<dbReference type="PANTHER" id="PTHR11903:SF6">
    <property type="entry name" value="PROSTAGLANDIN G_H SYNTHASE 1"/>
    <property type="match status" value="1"/>
</dbReference>
<dbReference type="EC" id="1.14.99.1" evidence="8"/>
<evidence type="ECO:0000256" key="41">
    <source>
        <dbReference type="SAM" id="MobiDB-lite"/>
    </source>
</evidence>
<dbReference type="GO" id="GO:0006979">
    <property type="term" value="P:response to oxidative stress"/>
    <property type="evidence" value="ECO:0007669"/>
    <property type="project" value="InterPro"/>
</dbReference>
<dbReference type="InterPro" id="IPR010255">
    <property type="entry name" value="Haem_peroxidase_sf"/>
</dbReference>
<dbReference type="PRINTS" id="PR00457">
    <property type="entry name" value="ANPEROXIDASE"/>
</dbReference>
<feature type="domain" description="EGF-like" evidence="43">
    <location>
        <begin position="31"/>
        <end position="69"/>
    </location>
</feature>
<evidence type="ECO:0000256" key="9">
    <source>
        <dbReference type="ARBA" id="ARBA00020404"/>
    </source>
</evidence>
<keyword evidence="13" id="KW-0575">Peroxidase</keyword>
<proteinExistence type="inferred from homology"/>
<comment type="catalytic activity">
    <reaction evidence="1">
        <text>(5Z,8Z,11Z,14Z)-eicosatetraenoate + 2 O2 = prostaglandin G2</text>
        <dbReference type="Rhea" id="RHEA:42596"/>
        <dbReference type="ChEBI" id="CHEBI:15379"/>
        <dbReference type="ChEBI" id="CHEBI:32395"/>
        <dbReference type="ChEBI" id="CHEBI:82629"/>
    </reaction>
    <physiologicalReaction direction="left-to-right" evidence="1">
        <dbReference type="Rhea" id="RHEA:42597"/>
    </physiologicalReaction>
</comment>
<keyword evidence="12 40" id="KW-0245">EGF-like domain</keyword>
<dbReference type="GO" id="GO:0004601">
    <property type="term" value="F:peroxidase activity"/>
    <property type="evidence" value="ECO:0007669"/>
    <property type="project" value="UniProtKB-KW"/>
</dbReference>
<evidence type="ECO:0000256" key="33">
    <source>
        <dbReference type="ARBA" id="ARBA00036313"/>
    </source>
</evidence>
<evidence type="ECO:0000256" key="21">
    <source>
        <dbReference type="ARBA" id="ARBA00022964"/>
    </source>
</evidence>
<dbReference type="PROSITE" id="PS50026">
    <property type="entry name" value="EGF_3"/>
    <property type="match status" value="1"/>
</dbReference>
<keyword evidence="17 42" id="KW-0732">Signal</keyword>
<dbReference type="SUPFAM" id="SSF48113">
    <property type="entry name" value="Heme-dependent peroxidases"/>
    <property type="match status" value="1"/>
</dbReference>
<feature type="active site" description="For cyclooxygenase activity" evidence="38">
    <location>
        <position position="336"/>
    </location>
</feature>
<evidence type="ECO:0000256" key="18">
    <source>
        <dbReference type="ARBA" id="ARBA00022824"/>
    </source>
</evidence>
<evidence type="ECO:0000256" key="39">
    <source>
        <dbReference type="PIRSR" id="PIRSR619791-2"/>
    </source>
</evidence>
<reference evidence="44" key="1">
    <citation type="submission" date="2023-09" db="UniProtKB">
        <authorList>
            <consortium name="Ensembl"/>
        </authorList>
    </citation>
    <scope>IDENTIFICATION</scope>
</reference>
<keyword evidence="20" id="KW-0492">Microsome</keyword>
<evidence type="ECO:0000256" key="25">
    <source>
        <dbReference type="ARBA" id="ARBA00023136"/>
    </source>
</evidence>
<keyword evidence="18" id="KW-0256">Endoplasmic reticulum</keyword>
<organism evidence="44">
    <name type="scientific">Balaenoptera musculus</name>
    <name type="common">Blue whale</name>
    <dbReference type="NCBI Taxonomy" id="9771"/>
    <lineage>
        <taxon>Eukaryota</taxon>
        <taxon>Metazoa</taxon>
        <taxon>Chordata</taxon>
        <taxon>Craniata</taxon>
        <taxon>Vertebrata</taxon>
        <taxon>Euteleostomi</taxon>
        <taxon>Mammalia</taxon>
        <taxon>Eutheria</taxon>
        <taxon>Laurasiatheria</taxon>
        <taxon>Artiodactyla</taxon>
        <taxon>Whippomorpha</taxon>
        <taxon>Cetacea</taxon>
        <taxon>Mysticeti</taxon>
        <taxon>Balaenopteridae</taxon>
        <taxon>Balaenoptera</taxon>
    </lineage>
</organism>
<evidence type="ECO:0000256" key="29">
    <source>
        <dbReference type="ARBA" id="ARBA00031217"/>
    </source>
</evidence>
<evidence type="ECO:0000256" key="4">
    <source>
        <dbReference type="ARBA" id="ARBA00004586"/>
    </source>
</evidence>
<evidence type="ECO:0000256" key="38">
    <source>
        <dbReference type="PIRSR" id="PIRSR619791-1"/>
    </source>
</evidence>
<evidence type="ECO:0000256" key="32">
    <source>
        <dbReference type="ARBA" id="ARBA00035976"/>
    </source>
</evidence>
<dbReference type="AlphaFoldDB" id="A0A8C0C7P1"/>
<evidence type="ECO:0000313" key="44">
    <source>
        <dbReference type="Ensembl" id="ENSBMSP00010002395.1"/>
    </source>
</evidence>
<keyword evidence="27" id="KW-0275">Fatty acid biosynthesis</keyword>
<comment type="catalytic activity">
    <reaction evidence="36">
        <text>(5Z,8Z,11Z,14Z)-eicosatetraenoate + AH2 + 2 O2 = prostaglandin H2 + A + H2O</text>
        <dbReference type="Rhea" id="RHEA:23728"/>
        <dbReference type="ChEBI" id="CHEBI:13193"/>
        <dbReference type="ChEBI" id="CHEBI:15377"/>
        <dbReference type="ChEBI" id="CHEBI:15379"/>
        <dbReference type="ChEBI" id="CHEBI:17499"/>
        <dbReference type="ChEBI" id="CHEBI:32395"/>
        <dbReference type="ChEBI" id="CHEBI:57405"/>
        <dbReference type="EC" id="1.14.99.1"/>
    </reaction>
    <physiologicalReaction direction="left-to-right" evidence="36">
        <dbReference type="Rhea" id="RHEA:23729"/>
    </physiologicalReaction>
</comment>
<dbReference type="SUPFAM" id="SSF57196">
    <property type="entry name" value="EGF/Laminin"/>
    <property type="match status" value="1"/>
</dbReference>
<evidence type="ECO:0000256" key="24">
    <source>
        <dbReference type="ARBA" id="ARBA00023098"/>
    </source>
</evidence>
<comment type="subunit">
    <text evidence="7">Homodimer.</text>
</comment>
<dbReference type="GO" id="GO:0043005">
    <property type="term" value="C:neuron projection"/>
    <property type="evidence" value="ECO:0007669"/>
    <property type="project" value="TreeGrafter"/>
</dbReference>
<keyword evidence="19" id="KW-0276">Fatty acid metabolism</keyword>
<keyword evidence="24" id="KW-0443">Lipid metabolism</keyword>
<comment type="subcellular location">
    <subcellularLocation>
        <location evidence="4">Endoplasmic reticulum membrane</location>
    </subcellularLocation>
    <subcellularLocation>
        <location evidence="3">Microsome membrane</location>
    </subcellularLocation>
</comment>
<dbReference type="InterPro" id="IPR019791">
    <property type="entry name" value="Haem_peroxidase_animal"/>
</dbReference>
<evidence type="ECO:0000256" key="2">
    <source>
        <dbReference type="ARBA" id="ARBA00001970"/>
    </source>
</evidence>
<evidence type="ECO:0000256" key="16">
    <source>
        <dbReference type="ARBA" id="ARBA00022723"/>
    </source>
</evidence>
<evidence type="ECO:0000256" key="17">
    <source>
        <dbReference type="ARBA" id="ARBA00022729"/>
    </source>
</evidence>
<evidence type="ECO:0000256" key="31">
    <source>
        <dbReference type="ARBA" id="ARBA00033143"/>
    </source>
</evidence>
<evidence type="ECO:0000256" key="42">
    <source>
        <dbReference type="SAM" id="SignalP"/>
    </source>
</evidence>
<dbReference type="Pfam" id="PF03098">
    <property type="entry name" value="An_peroxidase"/>
    <property type="match status" value="1"/>
</dbReference>
<keyword evidence="23 39" id="KW-0408">Iron</keyword>
<dbReference type="Gene3D" id="2.10.25.10">
    <property type="entry name" value="Laminin"/>
    <property type="match status" value="1"/>
</dbReference>
<dbReference type="GO" id="GO:0046872">
    <property type="term" value="F:metal ion binding"/>
    <property type="evidence" value="ECO:0007669"/>
    <property type="project" value="UniProtKB-KW"/>
</dbReference>
<keyword evidence="26" id="KW-1015">Disulfide bond</keyword>
<evidence type="ECO:0000256" key="34">
    <source>
        <dbReference type="ARBA" id="ARBA00036358"/>
    </source>
</evidence>
<sequence>MSRRSVSLRFPLLLLLLPPSVLPADPGAPAPVNPCCYYPCQHQGICVRFGLDRYQCDCTRTGYSGPNCTIPELWTWLRTTLRPSPSFLHFLLTHGRWFWELVNATYIRDMLMRLVLTGKKQLPDAELLSRRFLLRRKFIPDPQGSNLMFAFFAQHFTHQFFKTSGKMGPGFTKALGHGVDLGHIYGDNLERQYHLRLFKDGKLKYQVLDGEMYPPSVEEAPVLMRYPPGIPPQSQMAVGQEVFGLLPGLMLYATLWLREHNRVCDLLKTEHPTWGDEQLFQTARLILMGETIKIVIEEYVQQLSGYFLKLKFDPELLLGTQFQYRNRIAMEFNQLYHWHPLMPDSFRVGPQNYSYKQFLFNTSMLVDYGVEALVDAFSRQPAGRIGGGRNTDHRVLYVAVEVIKESRELRLQPFNEYRKRFGMKPYTSFQELTGEKEMAAELEELYGDIDALEFYPGLLLEKCPPNSIFGESMIEIGAPFSLKGLLGNPICSPEYWKSSTFGGEMGFNLVKTATLRKLVCLNTKTCPYVSFHVPEPRQEDGPGGEWPSTEL</sequence>
<feature type="region of interest" description="Disordered" evidence="41">
    <location>
        <begin position="532"/>
        <end position="551"/>
    </location>
</feature>
<protein>
    <recommendedName>
        <fullName evidence="9">Prostaglandin G/H synthase 1</fullName>
        <ecNumber evidence="8">1.14.99.1</ecNumber>
    </recommendedName>
    <alternativeName>
        <fullName evidence="29">Cyclooxygenase-1</fullName>
    </alternativeName>
    <alternativeName>
        <fullName evidence="30">Prostaglandin H2 synthase 1</fullName>
    </alternativeName>
    <alternativeName>
        <fullName evidence="31">Prostaglandin-endoperoxide synthase 1</fullName>
    </alternativeName>
</protein>
<evidence type="ECO:0000256" key="1">
    <source>
        <dbReference type="ARBA" id="ARBA00000144"/>
    </source>
</evidence>
<comment type="catalytic activity">
    <reaction evidence="33">
        <text>(9Z,12Z)-octadecadienoate + AH2 + O2 = (9R)-hydroxy-(10E,12Z)-octadecadienoate + A + H2O</text>
        <dbReference type="Rhea" id="RHEA:75447"/>
        <dbReference type="ChEBI" id="CHEBI:13193"/>
        <dbReference type="ChEBI" id="CHEBI:15377"/>
        <dbReference type="ChEBI" id="CHEBI:15379"/>
        <dbReference type="ChEBI" id="CHEBI:17499"/>
        <dbReference type="ChEBI" id="CHEBI:30245"/>
        <dbReference type="ChEBI" id="CHEBI:77895"/>
    </reaction>
    <physiologicalReaction direction="left-to-right" evidence="33">
        <dbReference type="Rhea" id="RHEA:75448"/>
    </physiologicalReaction>
</comment>
<evidence type="ECO:0000256" key="28">
    <source>
        <dbReference type="ARBA" id="ARBA00023180"/>
    </source>
</evidence>
<evidence type="ECO:0000256" key="20">
    <source>
        <dbReference type="ARBA" id="ARBA00022848"/>
    </source>
</evidence>
<feature type="signal peptide" evidence="42">
    <location>
        <begin position="1"/>
        <end position="23"/>
    </location>
</feature>
<evidence type="ECO:0000256" key="5">
    <source>
        <dbReference type="ARBA" id="ARBA00004702"/>
    </source>
</evidence>
<evidence type="ECO:0000256" key="7">
    <source>
        <dbReference type="ARBA" id="ARBA00011738"/>
    </source>
</evidence>
<dbReference type="UniPathway" id="UPA00662"/>
<comment type="catalytic activity">
    <reaction evidence="35">
        <text>(9Z,12Z)-octadecadienoate + AH2 + O2 = (13R)-hydroxy-(9Z,11E)-octadecadienoate + A + H2O</text>
        <dbReference type="Rhea" id="RHEA:75455"/>
        <dbReference type="ChEBI" id="CHEBI:13193"/>
        <dbReference type="ChEBI" id="CHEBI:15377"/>
        <dbReference type="ChEBI" id="CHEBI:15379"/>
        <dbReference type="ChEBI" id="CHEBI:17499"/>
        <dbReference type="ChEBI" id="CHEBI:30245"/>
        <dbReference type="ChEBI" id="CHEBI:136655"/>
    </reaction>
    <physiologicalReaction direction="left-to-right" evidence="35">
        <dbReference type="Rhea" id="RHEA:75456"/>
    </physiologicalReaction>
</comment>
<evidence type="ECO:0000256" key="10">
    <source>
        <dbReference type="ARBA" id="ARBA00022501"/>
    </source>
</evidence>
<comment type="catalytic activity">
    <reaction evidence="34">
        <text>(9Z,12Z)-octadecadienoate + AH2 + O2 = (13S)-hydroxy-(9Z,11E)-octadecadienoate + A + H2O</text>
        <dbReference type="Rhea" id="RHEA:75451"/>
        <dbReference type="ChEBI" id="CHEBI:13193"/>
        <dbReference type="ChEBI" id="CHEBI:15377"/>
        <dbReference type="ChEBI" id="CHEBI:15379"/>
        <dbReference type="ChEBI" id="CHEBI:17499"/>
        <dbReference type="ChEBI" id="CHEBI:30245"/>
        <dbReference type="ChEBI" id="CHEBI:90850"/>
    </reaction>
    <physiologicalReaction direction="left-to-right" evidence="34">
        <dbReference type="Rhea" id="RHEA:75452"/>
    </physiologicalReaction>
</comment>
<evidence type="ECO:0000256" key="14">
    <source>
        <dbReference type="ARBA" id="ARBA00022585"/>
    </source>
</evidence>
<evidence type="ECO:0000256" key="11">
    <source>
        <dbReference type="ARBA" id="ARBA00022516"/>
    </source>
</evidence>
<dbReference type="InterPro" id="IPR050783">
    <property type="entry name" value="Oxylipin_biosynth_metab"/>
</dbReference>
<comment type="caution">
    <text evidence="40">Lacks conserved residue(s) required for the propagation of feature annotation.</text>
</comment>